<reference evidence="1 2" key="1">
    <citation type="submission" date="2020-09" db="EMBL/GenBank/DDBJ databases">
        <title>Novel species of Mucilaginibacter isolated from a glacier on the Tibetan Plateau.</title>
        <authorList>
            <person name="Liu Q."/>
            <person name="Xin Y.-H."/>
        </authorList>
    </citation>
    <scope>NUCLEOTIDE SEQUENCE [LARGE SCALE GENOMIC DNA]</scope>
    <source>
        <strain evidence="1 2">ZT4R22</strain>
    </source>
</reference>
<protein>
    <submittedName>
        <fullName evidence="1">Uncharacterized protein</fullName>
    </submittedName>
</protein>
<dbReference type="InterPro" id="IPR002052">
    <property type="entry name" value="DNA_methylase_N6_adenine_CS"/>
</dbReference>
<gene>
    <name evidence="1" type="ORF">IDJ77_22345</name>
</gene>
<keyword evidence="2" id="KW-1185">Reference proteome</keyword>
<evidence type="ECO:0000313" key="2">
    <source>
        <dbReference type="Proteomes" id="UP000606600"/>
    </source>
</evidence>
<name>A0ABR7WWA2_9SPHI</name>
<evidence type="ECO:0000313" key="1">
    <source>
        <dbReference type="EMBL" id="MBD1366571.1"/>
    </source>
</evidence>
<comment type="caution">
    <text evidence="1">The sequence shown here is derived from an EMBL/GenBank/DDBJ whole genome shotgun (WGS) entry which is preliminary data.</text>
</comment>
<sequence length="165" mass="18798">MTGFDFIKCPLHRYTFSVRSIREWVEKECEGKVLNLFAGRTKLALDEVRNDLDDEATADYRMDALAFLRTWKGEKFDTILLDPPYAFRKSMELYKGILCSPFRQLKDEAGKALKPGGKAITFGYHSVVMGINRHFFLEKVGLFSHGGAIHDTIASVERYLPVIGN</sequence>
<proteinExistence type="predicted"/>
<dbReference type="PROSITE" id="PS00092">
    <property type="entry name" value="N6_MTASE"/>
    <property type="match status" value="1"/>
</dbReference>
<dbReference type="Gene3D" id="3.40.50.150">
    <property type="entry name" value="Vaccinia Virus protein VP39"/>
    <property type="match status" value="1"/>
</dbReference>
<dbReference type="Proteomes" id="UP000606600">
    <property type="component" value="Unassembled WGS sequence"/>
</dbReference>
<dbReference type="RefSeq" id="WP_191191211.1">
    <property type="nucleotide sequence ID" value="NZ_JACWMY010000013.1"/>
</dbReference>
<accession>A0ABR7WWA2</accession>
<dbReference type="SUPFAM" id="SSF53335">
    <property type="entry name" value="S-adenosyl-L-methionine-dependent methyltransferases"/>
    <property type="match status" value="1"/>
</dbReference>
<organism evidence="1 2">
    <name type="scientific">Mucilaginibacter pankratovii</name>
    <dbReference type="NCBI Taxonomy" id="2772110"/>
    <lineage>
        <taxon>Bacteria</taxon>
        <taxon>Pseudomonadati</taxon>
        <taxon>Bacteroidota</taxon>
        <taxon>Sphingobacteriia</taxon>
        <taxon>Sphingobacteriales</taxon>
        <taxon>Sphingobacteriaceae</taxon>
        <taxon>Mucilaginibacter</taxon>
    </lineage>
</organism>
<dbReference type="EMBL" id="JACWMY010000013">
    <property type="protein sequence ID" value="MBD1366571.1"/>
    <property type="molecule type" value="Genomic_DNA"/>
</dbReference>
<dbReference type="InterPro" id="IPR029063">
    <property type="entry name" value="SAM-dependent_MTases_sf"/>
</dbReference>